<protein>
    <recommendedName>
        <fullName evidence="2">HAT C-terminal dimerisation domain-containing protein</fullName>
    </recommendedName>
</protein>
<dbReference type="SUPFAM" id="SSF53098">
    <property type="entry name" value="Ribonuclease H-like"/>
    <property type="match status" value="1"/>
</dbReference>
<dbReference type="EMBL" id="OU898278">
    <property type="protein sequence ID" value="CAG9831367.1"/>
    <property type="molecule type" value="Genomic_DNA"/>
</dbReference>
<evidence type="ECO:0000313" key="4">
    <source>
        <dbReference type="Proteomes" id="UP001153709"/>
    </source>
</evidence>
<dbReference type="PANTHER" id="PTHR45749">
    <property type="match status" value="1"/>
</dbReference>
<dbReference type="OrthoDB" id="6611240at2759"/>
<proteinExistence type="predicted"/>
<name>A0A9N9SVP8_DIABA</name>
<dbReference type="InterPro" id="IPR008906">
    <property type="entry name" value="HATC_C_dom"/>
</dbReference>
<dbReference type="Proteomes" id="UP001153709">
    <property type="component" value="Chromosome 3"/>
</dbReference>
<dbReference type="InterPro" id="IPR012337">
    <property type="entry name" value="RNaseH-like_sf"/>
</dbReference>
<evidence type="ECO:0000313" key="3">
    <source>
        <dbReference type="EMBL" id="CAG9831367.1"/>
    </source>
</evidence>
<evidence type="ECO:0000259" key="2">
    <source>
        <dbReference type="Pfam" id="PF05699"/>
    </source>
</evidence>
<dbReference type="AlphaFoldDB" id="A0A9N9SVP8"/>
<dbReference type="PANTHER" id="PTHR45749:SF23">
    <property type="entry name" value="ZINC FINGER MYM-TYPE PROTEIN 1-LIKE"/>
    <property type="match status" value="1"/>
</dbReference>
<feature type="compositionally biased region" description="Polar residues" evidence="1">
    <location>
        <begin position="16"/>
        <end position="33"/>
    </location>
</feature>
<dbReference type="Pfam" id="PF05699">
    <property type="entry name" value="Dimer_Tnp_hAT"/>
    <property type="match status" value="1"/>
</dbReference>
<feature type="region of interest" description="Disordered" evidence="1">
    <location>
        <begin position="1"/>
        <end position="69"/>
    </location>
</feature>
<sequence length="283" mass="31643">MKNIHENIEDSDINLGPSTSSKVQTIEKSTKQLNIPADRDGGFNDNNSDSASADAETHEPETTNQDRTINVPVNLNSSVGSFSIHLVSDDPGKWPANMNPSEVQFVYKISNAAITAIEERFQLLQQHTAIFSVIYGITKVKNDDELKTNCEKVNQALTNISSSETDISATDLYEKIKAIQPFFFSQKKSTSDILEFIYNSLISTFPNLTIMIRIFLTLPVTVARGERSFSKLKIIQNYLRSSMEQDILSALAMLSIEHDVCATLDIKDIVKKVSETKARKVRF</sequence>
<feature type="compositionally biased region" description="Low complexity" evidence="1">
    <location>
        <begin position="44"/>
        <end position="54"/>
    </location>
</feature>
<evidence type="ECO:0000256" key="1">
    <source>
        <dbReference type="SAM" id="MobiDB-lite"/>
    </source>
</evidence>
<organism evidence="3 4">
    <name type="scientific">Diabrotica balteata</name>
    <name type="common">Banded cucumber beetle</name>
    <dbReference type="NCBI Taxonomy" id="107213"/>
    <lineage>
        <taxon>Eukaryota</taxon>
        <taxon>Metazoa</taxon>
        <taxon>Ecdysozoa</taxon>
        <taxon>Arthropoda</taxon>
        <taxon>Hexapoda</taxon>
        <taxon>Insecta</taxon>
        <taxon>Pterygota</taxon>
        <taxon>Neoptera</taxon>
        <taxon>Endopterygota</taxon>
        <taxon>Coleoptera</taxon>
        <taxon>Polyphaga</taxon>
        <taxon>Cucujiformia</taxon>
        <taxon>Chrysomeloidea</taxon>
        <taxon>Chrysomelidae</taxon>
        <taxon>Galerucinae</taxon>
        <taxon>Diabroticina</taxon>
        <taxon>Diabroticites</taxon>
        <taxon>Diabrotica</taxon>
    </lineage>
</organism>
<keyword evidence="4" id="KW-1185">Reference proteome</keyword>
<dbReference type="GO" id="GO:0046983">
    <property type="term" value="F:protein dimerization activity"/>
    <property type="evidence" value="ECO:0007669"/>
    <property type="project" value="InterPro"/>
</dbReference>
<feature type="domain" description="HAT C-terminal dimerisation" evidence="2">
    <location>
        <begin position="185"/>
        <end position="259"/>
    </location>
</feature>
<gene>
    <name evidence="3" type="ORF">DIABBA_LOCUS4965</name>
</gene>
<accession>A0A9N9SVP8</accession>
<reference evidence="3" key="1">
    <citation type="submission" date="2022-01" db="EMBL/GenBank/DDBJ databases">
        <authorList>
            <person name="King R."/>
        </authorList>
    </citation>
    <scope>NUCLEOTIDE SEQUENCE</scope>
</reference>